<dbReference type="InterPro" id="IPR003879">
    <property type="entry name" value="Butyrophylin_SPRY"/>
</dbReference>
<proteinExistence type="predicted"/>
<feature type="domain" description="SPRY-associated" evidence="1">
    <location>
        <begin position="20"/>
        <end position="52"/>
    </location>
</feature>
<keyword evidence="2" id="KW-1185">Reference proteome</keyword>
<gene>
    <name evidence="3 4" type="primary">LOC110088871</name>
</gene>
<evidence type="ECO:0000313" key="3">
    <source>
        <dbReference type="RefSeq" id="XP_072852408.1"/>
    </source>
</evidence>
<name>A0ABM5G430_9SAUR</name>
<dbReference type="RefSeq" id="XP_072852409.1">
    <property type="nucleotide sequence ID" value="XM_072996308.1"/>
</dbReference>
<dbReference type="InterPro" id="IPR006574">
    <property type="entry name" value="PRY"/>
</dbReference>
<sequence length="204" mass="22417">MGMGVHPRPLDWPVGTANKTLDQDTAHLQLIVSEDHKSVTCGSEFQDLPDNRKPRVLRRGQTLYCQHMRSTTLPTFSGNPVPSVPGRRMCVRGSYWPRLRPCGRKLQTECGPPEKAATYFSSDQDEVRMKAVEISGALLQSIPVTKIEEMTLHLLLTGLEVLRERAGRHHGGSGSHDLPTVMAVIPAVGECRAPALLASFSSLL</sequence>
<organism evidence="2 4">
    <name type="scientific">Pogona vitticeps</name>
    <name type="common">central bearded dragon</name>
    <dbReference type="NCBI Taxonomy" id="103695"/>
    <lineage>
        <taxon>Eukaryota</taxon>
        <taxon>Metazoa</taxon>
        <taxon>Chordata</taxon>
        <taxon>Craniata</taxon>
        <taxon>Vertebrata</taxon>
        <taxon>Euteleostomi</taxon>
        <taxon>Lepidosauria</taxon>
        <taxon>Squamata</taxon>
        <taxon>Bifurcata</taxon>
        <taxon>Unidentata</taxon>
        <taxon>Episquamata</taxon>
        <taxon>Toxicofera</taxon>
        <taxon>Iguania</taxon>
        <taxon>Acrodonta</taxon>
        <taxon>Agamidae</taxon>
        <taxon>Amphibolurinae</taxon>
        <taxon>Pogona</taxon>
    </lineage>
</organism>
<protein>
    <recommendedName>
        <fullName evidence="1">SPRY-associated domain-containing protein</fullName>
    </recommendedName>
</protein>
<dbReference type="Pfam" id="PF13765">
    <property type="entry name" value="PRY"/>
    <property type="match status" value="1"/>
</dbReference>
<dbReference type="InterPro" id="IPR013320">
    <property type="entry name" value="ConA-like_dom_sf"/>
</dbReference>
<accession>A0ABM5G430</accession>
<dbReference type="Proteomes" id="UP001652642">
    <property type="component" value="Chromosome 3"/>
</dbReference>
<reference evidence="3 4" key="1">
    <citation type="submission" date="2025-05" db="UniProtKB">
        <authorList>
            <consortium name="RefSeq"/>
        </authorList>
    </citation>
    <scope>IDENTIFICATION</scope>
</reference>
<dbReference type="Gene3D" id="2.60.120.920">
    <property type="match status" value="1"/>
</dbReference>
<dbReference type="GeneID" id="110088871"/>
<evidence type="ECO:0000259" key="1">
    <source>
        <dbReference type="Pfam" id="PF13765"/>
    </source>
</evidence>
<evidence type="ECO:0000313" key="2">
    <source>
        <dbReference type="Proteomes" id="UP001652642"/>
    </source>
</evidence>
<dbReference type="RefSeq" id="XP_072852408.1">
    <property type="nucleotide sequence ID" value="XM_072996307.1"/>
</dbReference>
<dbReference type="SUPFAM" id="SSF49899">
    <property type="entry name" value="Concanavalin A-like lectins/glucanases"/>
    <property type="match status" value="1"/>
</dbReference>
<dbReference type="InterPro" id="IPR043136">
    <property type="entry name" value="B30.2/SPRY_sf"/>
</dbReference>
<evidence type="ECO:0000313" key="4">
    <source>
        <dbReference type="RefSeq" id="XP_072852409.1"/>
    </source>
</evidence>
<dbReference type="PRINTS" id="PR01407">
    <property type="entry name" value="BUTYPHLNCDUF"/>
</dbReference>